<accession>A0AAX4HLW5</accession>
<evidence type="ECO:0000313" key="2">
    <source>
        <dbReference type="Proteomes" id="UP001324634"/>
    </source>
</evidence>
<organism evidence="1 2">
    <name type="scientific">Peredibacter starrii</name>
    <dbReference type="NCBI Taxonomy" id="28202"/>
    <lineage>
        <taxon>Bacteria</taxon>
        <taxon>Pseudomonadati</taxon>
        <taxon>Bdellovibrionota</taxon>
        <taxon>Bacteriovoracia</taxon>
        <taxon>Bacteriovoracales</taxon>
        <taxon>Bacteriovoracaceae</taxon>
        <taxon>Peredibacter</taxon>
    </lineage>
</organism>
<dbReference type="AlphaFoldDB" id="A0AAX4HLW5"/>
<dbReference type="Proteomes" id="UP001324634">
    <property type="component" value="Chromosome"/>
</dbReference>
<dbReference type="RefSeq" id="WP_321392411.1">
    <property type="nucleotide sequence ID" value="NZ_CP139487.1"/>
</dbReference>
<name>A0AAX4HLW5_9BACT</name>
<protein>
    <recommendedName>
        <fullName evidence="3">HNH endonuclease</fullName>
    </recommendedName>
</protein>
<evidence type="ECO:0008006" key="3">
    <source>
        <dbReference type="Google" id="ProtNLM"/>
    </source>
</evidence>
<gene>
    <name evidence="1" type="ORF">SOO65_15795</name>
</gene>
<keyword evidence="2" id="KW-1185">Reference proteome</keyword>
<sequence>MKILFLGLLLTTGLFAGVIYKADFPMGPDVSITPGSLCSNPDAYRYPEHIPYCNRNVSGDLKDDVFREYRDLGYRLDPKQRKQYKIDHLIPLCAGGSNRSDNLWPQHESIYALTDPLEPLACDKLKAGVIKQAELVELIRQAKFDTRLVPKVMQYLRSL</sequence>
<reference evidence="1 2" key="1">
    <citation type="submission" date="2023-11" db="EMBL/GenBank/DDBJ databases">
        <title>Peredibacter starrii A3.12.</title>
        <authorList>
            <person name="Mitchell R.J."/>
        </authorList>
    </citation>
    <scope>NUCLEOTIDE SEQUENCE [LARGE SCALE GENOMIC DNA]</scope>
    <source>
        <strain evidence="1 2">A3.12</strain>
    </source>
</reference>
<dbReference type="EMBL" id="CP139487">
    <property type="protein sequence ID" value="WPU64157.1"/>
    <property type="molecule type" value="Genomic_DNA"/>
</dbReference>
<dbReference type="KEGG" id="psti:SOO65_15795"/>
<evidence type="ECO:0000313" key="1">
    <source>
        <dbReference type="EMBL" id="WPU64157.1"/>
    </source>
</evidence>
<proteinExistence type="predicted"/>